<evidence type="ECO:0000256" key="1">
    <source>
        <dbReference type="ARBA" id="ARBA00022553"/>
    </source>
</evidence>
<evidence type="ECO:0000259" key="3">
    <source>
        <dbReference type="PROSITE" id="PS01179"/>
    </source>
</evidence>
<dbReference type="FunFam" id="2.30.29.30:FF:000019">
    <property type="entry name" value="Amyloid beta (A4) precursor protein-binding, family B, member 1 (Fe65)"/>
    <property type="match status" value="1"/>
</dbReference>
<organism evidence="4 5">
    <name type="scientific">Cyprinus carpio</name>
    <name type="common">Common carp</name>
    <dbReference type="NCBI Taxonomy" id="7962"/>
    <lineage>
        <taxon>Eukaryota</taxon>
        <taxon>Metazoa</taxon>
        <taxon>Chordata</taxon>
        <taxon>Craniata</taxon>
        <taxon>Vertebrata</taxon>
        <taxon>Euteleostomi</taxon>
        <taxon>Actinopterygii</taxon>
        <taxon>Neopterygii</taxon>
        <taxon>Teleostei</taxon>
        <taxon>Ostariophysi</taxon>
        <taxon>Cypriniformes</taxon>
        <taxon>Cyprinidae</taxon>
        <taxon>Cyprininae</taxon>
        <taxon>Cyprinus</taxon>
    </lineage>
</organism>
<name>A0A8C1P486_CYPCA</name>
<dbReference type="SUPFAM" id="SSF51045">
    <property type="entry name" value="WW domain"/>
    <property type="match status" value="1"/>
</dbReference>
<evidence type="ECO:0000256" key="2">
    <source>
        <dbReference type="ARBA" id="ARBA00022737"/>
    </source>
</evidence>
<dbReference type="CDD" id="cd00201">
    <property type="entry name" value="WW"/>
    <property type="match status" value="1"/>
</dbReference>
<accession>A0A8C1P486</accession>
<dbReference type="InterPro" id="IPR006020">
    <property type="entry name" value="PTB/PI_dom"/>
</dbReference>
<dbReference type="PANTHER" id="PTHR14058:SF5">
    <property type="entry name" value="AMYLOID BETA PRECURSOR PROTEIN BINDING FAMILY B MEMBER 1"/>
    <property type="match status" value="1"/>
</dbReference>
<feature type="domain" description="PID" evidence="3">
    <location>
        <begin position="223"/>
        <end position="347"/>
    </location>
</feature>
<dbReference type="PROSITE" id="PS01179">
    <property type="entry name" value="PID"/>
    <property type="match status" value="2"/>
</dbReference>
<protein>
    <submittedName>
        <fullName evidence="4">Amyloid beta (A4) precursor protein-binding, family B, member 1 (Fe65)</fullName>
    </submittedName>
</protein>
<dbReference type="GO" id="GO:0001540">
    <property type="term" value="F:amyloid-beta binding"/>
    <property type="evidence" value="ECO:0007669"/>
    <property type="project" value="InterPro"/>
</dbReference>
<keyword evidence="2" id="KW-0677">Repeat</keyword>
<feature type="domain" description="PID" evidence="3">
    <location>
        <begin position="58"/>
        <end position="206"/>
    </location>
</feature>
<dbReference type="PANTHER" id="PTHR14058">
    <property type="entry name" value="AMYLOID BETA A4 PRECURSOR PROTEIN-BINDING FAMILY B"/>
    <property type="match status" value="1"/>
</dbReference>
<dbReference type="GO" id="GO:0005737">
    <property type="term" value="C:cytoplasm"/>
    <property type="evidence" value="ECO:0007669"/>
    <property type="project" value="TreeGrafter"/>
</dbReference>
<dbReference type="SUPFAM" id="SSF50729">
    <property type="entry name" value="PH domain-like"/>
    <property type="match status" value="2"/>
</dbReference>
<dbReference type="CDD" id="cd01271">
    <property type="entry name" value="PTB2_Fe65"/>
    <property type="match status" value="1"/>
</dbReference>
<reference evidence="4" key="1">
    <citation type="submission" date="2025-08" db="UniProtKB">
        <authorList>
            <consortium name="Ensembl"/>
        </authorList>
    </citation>
    <scope>IDENTIFICATION</scope>
</reference>
<dbReference type="GO" id="GO:0006355">
    <property type="term" value="P:regulation of DNA-templated transcription"/>
    <property type="evidence" value="ECO:0007669"/>
    <property type="project" value="TreeGrafter"/>
</dbReference>
<dbReference type="Gene3D" id="2.30.29.30">
    <property type="entry name" value="Pleckstrin-homology domain (PH domain)/Phosphotyrosine-binding domain (PTB)"/>
    <property type="match status" value="2"/>
</dbReference>
<dbReference type="InterPro" id="IPR011993">
    <property type="entry name" value="PH-like_dom_sf"/>
</dbReference>
<dbReference type="Proteomes" id="UP000694427">
    <property type="component" value="Unplaced"/>
</dbReference>
<dbReference type="Gene3D" id="2.20.70.10">
    <property type="match status" value="1"/>
</dbReference>
<dbReference type="InterPro" id="IPR039576">
    <property type="entry name" value="APBB1/2/3"/>
</dbReference>
<evidence type="ECO:0000313" key="4">
    <source>
        <dbReference type="Ensembl" id="ENSCCRP00010098081.1"/>
    </source>
</evidence>
<dbReference type="AlphaFoldDB" id="A0A8C1P486"/>
<dbReference type="SMART" id="SM00462">
    <property type="entry name" value="PTB"/>
    <property type="match status" value="2"/>
</dbReference>
<dbReference type="FunFam" id="2.20.70.10:FF:000003">
    <property type="entry name" value="amyloid beta A4 precursor protein-binding family B member 2"/>
    <property type="match status" value="1"/>
</dbReference>
<dbReference type="InterPro" id="IPR001202">
    <property type="entry name" value="WW_dom"/>
</dbReference>
<evidence type="ECO:0000313" key="5">
    <source>
        <dbReference type="Proteomes" id="UP000694427"/>
    </source>
</evidence>
<dbReference type="Pfam" id="PF00640">
    <property type="entry name" value="PID"/>
    <property type="match status" value="2"/>
</dbReference>
<sequence>MRVQDTSGTYYWHIPTGTTQWEPPGPLEERPASVSPAVTPADECLFSQCLLMCVLQCFAVRSLGWVEISEEEMAPGRSSVAVNNCIRQLSYQKHNLDDTAGIWGEGKEMLLVLENETLNLIEPHGRTLLYSQPIISIRVWGVGRDDGRDFAYVARDKLTHMLKCHVFRCDTPAKNIATSLHDICSKIMAQRKSSSRLNTDPSRLRDIPFQEFPAPKNELVQHFQVRYLGRVPVTKPAGMDVINVALETALNSKDQEDWTPVTVNVASATLTILTSETEEVLSECRVRFLAFMGVGKDVHTFAFIMAEGPGDFICHMFWCDPNAASLSEAVQAACMLRYQKCLDARPPSSGSSCLPGPPADSVARRVGSSVKKGVQSLLGSFKRSGSQTP</sequence>
<proteinExistence type="predicted"/>
<keyword evidence="5" id="KW-1185">Reference proteome</keyword>
<dbReference type="CDD" id="cd01272">
    <property type="entry name" value="PTB1_Fe65"/>
    <property type="match status" value="1"/>
</dbReference>
<keyword evidence="1" id="KW-0597">Phosphoprotein</keyword>
<dbReference type="GO" id="GO:0005634">
    <property type="term" value="C:nucleus"/>
    <property type="evidence" value="ECO:0007669"/>
    <property type="project" value="TreeGrafter"/>
</dbReference>
<dbReference type="Ensembl" id="ENSCCRT00010108797.1">
    <property type="protein sequence ID" value="ENSCCRP00010098081.1"/>
    <property type="gene ID" value="ENSCCRG00010042743.1"/>
</dbReference>
<dbReference type="InterPro" id="IPR036020">
    <property type="entry name" value="WW_dom_sf"/>
</dbReference>
<reference evidence="4" key="2">
    <citation type="submission" date="2025-09" db="UniProtKB">
        <authorList>
            <consortium name="Ensembl"/>
        </authorList>
    </citation>
    <scope>IDENTIFICATION</scope>
</reference>
<dbReference type="FunFam" id="2.30.29.30:FF:000034">
    <property type="entry name" value="amyloid beta A4 precursor protein-binding family B member 2"/>
    <property type="match status" value="1"/>
</dbReference>